<evidence type="ECO:0000313" key="2">
    <source>
        <dbReference type="EMBL" id="CRZ04130.1"/>
    </source>
</evidence>
<reference evidence="2" key="1">
    <citation type="submission" date="2015-04" db="EMBL/GenBank/DDBJ databases">
        <title>The genome sequence of the plant pathogenic Rhizarian Plasmodiophora brassicae reveals insights in its biotrophic life cycle and the origin of chitin synthesis.</title>
        <authorList>
            <person name="Schwelm A."/>
            <person name="Fogelqvist J."/>
            <person name="Knaust A."/>
            <person name="Julke S."/>
            <person name="Lilja T."/>
            <person name="Dhandapani V."/>
            <person name="Bonilla-Rosso G."/>
            <person name="Karlsson M."/>
            <person name="Shevchenko A."/>
            <person name="Choi S.R."/>
            <person name="Kim H.G."/>
            <person name="Park J.Y."/>
            <person name="Lim Y.P."/>
            <person name="Ludwig-Muller J."/>
            <person name="Dixelius C."/>
        </authorList>
    </citation>
    <scope>NUCLEOTIDE SEQUENCE</scope>
    <source>
        <tissue evidence="2">Potato root galls</tissue>
    </source>
</reference>
<evidence type="ECO:0000256" key="1">
    <source>
        <dbReference type="SAM" id="MobiDB-lite"/>
    </source>
</evidence>
<accession>A0A0H5QPW0</accession>
<organism evidence="2">
    <name type="scientific">Spongospora subterranea</name>
    <dbReference type="NCBI Taxonomy" id="70186"/>
    <lineage>
        <taxon>Eukaryota</taxon>
        <taxon>Sar</taxon>
        <taxon>Rhizaria</taxon>
        <taxon>Endomyxa</taxon>
        <taxon>Phytomyxea</taxon>
        <taxon>Plasmodiophorida</taxon>
        <taxon>Plasmodiophoridae</taxon>
        <taxon>Spongospora</taxon>
    </lineage>
</organism>
<evidence type="ECO:0008006" key="3">
    <source>
        <dbReference type="Google" id="ProtNLM"/>
    </source>
</evidence>
<dbReference type="AlphaFoldDB" id="A0A0H5QPW0"/>
<name>A0A0H5QPW0_9EUKA</name>
<sequence>MTGLFNLFGQPQLPELSIDDNLDSLISPPQPPAPDFLLDVPDLDCFAVFGSDWPQTPVANNDDDPVPVVNDHDRPESIRALRDVDRFTQQVTETRPASLRQPSAHVRLDYNWEYIPDPLYKDRIVKWKLKKKEIVNGQSTPKKYPKRQNYAKQRARSNGRFVPTQGFVPTQDPPDQGDTIEPVTQ</sequence>
<protein>
    <recommendedName>
        <fullName evidence="3">CCT domain-containing protein</fullName>
    </recommendedName>
</protein>
<feature type="region of interest" description="Disordered" evidence="1">
    <location>
        <begin position="136"/>
        <end position="185"/>
    </location>
</feature>
<proteinExistence type="predicted"/>
<dbReference type="EMBL" id="HACM01003688">
    <property type="protein sequence ID" value="CRZ04130.1"/>
    <property type="molecule type" value="Transcribed_RNA"/>
</dbReference>